<protein>
    <recommendedName>
        <fullName evidence="5 6">Dephospho-CoA kinase</fullName>
        <ecNumber evidence="5 6">2.7.1.24</ecNumber>
    </recommendedName>
    <alternativeName>
        <fullName evidence="5">Dephosphocoenzyme A kinase</fullName>
    </alternativeName>
</protein>
<dbReference type="AlphaFoldDB" id="A0A6I6CWI1"/>
<gene>
    <name evidence="5" type="primary">coaE</name>
    <name evidence="7" type="ORF">GM160_01510</name>
</gene>
<keyword evidence="3 5" id="KW-0067">ATP-binding</keyword>
<dbReference type="PROSITE" id="PS51219">
    <property type="entry name" value="DPCK"/>
    <property type="match status" value="1"/>
</dbReference>
<proteinExistence type="inferred from homology"/>
<organism evidence="7 8">
    <name type="scientific">Guyparkeria halophila</name>
    <dbReference type="NCBI Taxonomy" id="47960"/>
    <lineage>
        <taxon>Bacteria</taxon>
        <taxon>Pseudomonadati</taxon>
        <taxon>Pseudomonadota</taxon>
        <taxon>Gammaproteobacteria</taxon>
        <taxon>Chromatiales</taxon>
        <taxon>Thioalkalibacteraceae</taxon>
        <taxon>Guyparkeria</taxon>
    </lineage>
</organism>
<dbReference type="GO" id="GO:0005524">
    <property type="term" value="F:ATP binding"/>
    <property type="evidence" value="ECO:0007669"/>
    <property type="project" value="UniProtKB-UniRule"/>
</dbReference>
<dbReference type="GO" id="GO:0005737">
    <property type="term" value="C:cytoplasm"/>
    <property type="evidence" value="ECO:0007669"/>
    <property type="project" value="UniProtKB-SubCell"/>
</dbReference>
<dbReference type="Pfam" id="PF01121">
    <property type="entry name" value="CoaE"/>
    <property type="match status" value="1"/>
</dbReference>
<dbReference type="KEGG" id="ghl:GM160_01510"/>
<reference evidence="7 8" key="1">
    <citation type="submission" date="2019-11" db="EMBL/GenBank/DDBJ databases">
        <authorList>
            <person name="Zhang J."/>
            <person name="Sun C."/>
        </authorList>
    </citation>
    <scope>NUCLEOTIDE SEQUENCE [LARGE SCALE GENOMIC DNA]</scope>
    <source>
        <strain evidence="8">sp2</strain>
    </source>
</reference>
<dbReference type="InterPro" id="IPR027417">
    <property type="entry name" value="P-loop_NTPase"/>
</dbReference>
<accession>A0A6I6CWI1</accession>
<keyword evidence="8" id="KW-1185">Reference proteome</keyword>
<evidence type="ECO:0000256" key="6">
    <source>
        <dbReference type="NCBIfam" id="TIGR00152"/>
    </source>
</evidence>
<feature type="binding site" evidence="5">
    <location>
        <begin position="30"/>
        <end position="35"/>
    </location>
    <ligand>
        <name>ATP</name>
        <dbReference type="ChEBI" id="CHEBI:30616"/>
    </ligand>
</feature>
<sequence>MRTQAPNSSENPSEPPEICGRIVGLTGGIASGKSLATAIFAELGIPIVDTDTISRELVEPGSPCLEEIRARFGDEILRDDGRLDRDRLRRRILDQPAERAALEAILHPAIRATARERANAARRHAPYVLVVVPLLAEASVWPAYRDWLDAVITLSAPHALRRERLAARPGIGARQAEQWMAAQVDDAARRAIADFELVNDAAPEALRARIVELDRRLRRPGSRI</sequence>
<dbReference type="NCBIfam" id="TIGR00152">
    <property type="entry name" value="dephospho-CoA kinase"/>
    <property type="match status" value="1"/>
</dbReference>
<comment type="subcellular location">
    <subcellularLocation>
        <location evidence="5">Cytoplasm</location>
    </subcellularLocation>
</comment>
<keyword evidence="5" id="KW-0963">Cytoplasm</keyword>
<evidence type="ECO:0000256" key="2">
    <source>
        <dbReference type="ARBA" id="ARBA00022741"/>
    </source>
</evidence>
<evidence type="ECO:0000256" key="4">
    <source>
        <dbReference type="ARBA" id="ARBA00022993"/>
    </source>
</evidence>
<dbReference type="UniPathway" id="UPA00241">
    <property type="reaction ID" value="UER00356"/>
</dbReference>
<dbReference type="Proteomes" id="UP000427716">
    <property type="component" value="Chromosome"/>
</dbReference>
<dbReference type="CDD" id="cd02022">
    <property type="entry name" value="DPCK"/>
    <property type="match status" value="1"/>
</dbReference>
<evidence type="ECO:0000313" key="7">
    <source>
        <dbReference type="EMBL" id="QGT77670.1"/>
    </source>
</evidence>
<keyword evidence="4 5" id="KW-0173">Coenzyme A biosynthesis</keyword>
<dbReference type="HAMAP" id="MF_00376">
    <property type="entry name" value="Dephospho_CoA_kinase"/>
    <property type="match status" value="1"/>
</dbReference>
<keyword evidence="5 7" id="KW-0808">Transferase</keyword>
<evidence type="ECO:0000256" key="3">
    <source>
        <dbReference type="ARBA" id="ARBA00022840"/>
    </source>
</evidence>
<dbReference type="GO" id="GO:0004140">
    <property type="term" value="F:dephospho-CoA kinase activity"/>
    <property type="evidence" value="ECO:0007669"/>
    <property type="project" value="UniProtKB-UniRule"/>
</dbReference>
<name>A0A6I6CWI1_9GAMM</name>
<dbReference type="InterPro" id="IPR001977">
    <property type="entry name" value="Depp_CoAkinase"/>
</dbReference>
<evidence type="ECO:0000313" key="8">
    <source>
        <dbReference type="Proteomes" id="UP000427716"/>
    </source>
</evidence>
<dbReference type="RefSeq" id="WP_156227601.1">
    <property type="nucleotide sequence ID" value="NZ_CP046415.1"/>
</dbReference>
<keyword evidence="2 5" id="KW-0547">Nucleotide-binding</keyword>
<comment type="pathway">
    <text evidence="5">Cofactor biosynthesis; coenzyme A biosynthesis; CoA from (R)-pantothenate: step 5/5.</text>
</comment>
<dbReference type="GO" id="GO:0015937">
    <property type="term" value="P:coenzyme A biosynthetic process"/>
    <property type="evidence" value="ECO:0007669"/>
    <property type="project" value="UniProtKB-UniRule"/>
</dbReference>
<dbReference type="SUPFAM" id="SSF52540">
    <property type="entry name" value="P-loop containing nucleoside triphosphate hydrolases"/>
    <property type="match status" value="1"/>
</dbReference>
<comment type="similarity">
    <text evidence="1 5">Belongs to the CoaE family.</text>
</comment>
<dbReference type="Gene3D" id="3.40.50.300">
    <property type="entry name" value="P-loop containing nucleotide triphosphate hydrolases"/>
    <property type="match status" value="1"/>
</dbReference>
<evidence type="ECO:0000256" key="5">
    <source>
        <dbReference type="HAMAP-Rule" id="MF_00376"/>
    </source>
</evidence>
<dbReference type="EC" id="2.7.1.24" evidence="5 6"/>
<keyword evidence="5 7" id="KW-0418">Kinase</keyword>
<dbReference type="PANTHER" id="PTHR10695:SF46">
    <property type="entry name" value="BIFUNCTIONAL COENZYME A SYNTHASE-RELATED"/>
    <property type="match status" value="1"/>
</dbReference>
<dbReference type="EMBL" id="CP046415">
    <property type="protein sequence ID" value="QGT77670.1"/>
    <property type="molecule type" value="Genomic_DNA"/>
</dbReference>
<comment type="function">
    <text evidence="5">Catalyzes the phosphorylation of the 3'-hydroxyl group of dephosphocoenzyme A to form coenzyme A.</text>
</comment>
<evidence type="ECO:0000256" key="1">
    <source>
        <dbReference type="ARBA" id="ARBA00009018"/>
    </source>
</evidence>
<comment type="catalytic activity">
    <reaction evidence="5">
        <text>3'-dephospho-CoA + ATP = ADP + CoA + H(+)</text>
        <dbReference type="Rhea" id="RHEA:18245"/>
        <dbReference type="ChEBI" id="CHEBI:15378"/>
        <dbReference type="ChEBI" id="CHEBI:30616"/>
        <dbReference type="ChEBI" id="CHEBI:57287"/>
        <dbReference type="ChEBI" id="CHEBI:57328"/>
        <dbReference type="ChEBI" id="CHEBI:456216"/>
        <dbReference type="EC" id="2.7.1.24"/>
    </reaction>
</comment>
<dbReference type="PANTHER" id="PTHR10695">
    <property type="entry name" value="DEPHOSPHO-COA KINASE-RELATED"/>
    <property type="match status" value="1"/>
</dbReference>